<keyword evidence="9" id="KW-0645">Protease</keyword>
<dbReference type="GO" id="GO:0042720">
    <property type="term" value="C:mitochondrial inner membrane peptidase complex"/>
    <property type="evidence" value="ECO:0007669"/>
    <property type="project" value="TreeGrafter"/>
</dbReference>
<dbReference type="InterPro" id="IPR019758">
    <property type="entry name" value="Pept_S26A_signal_pept_1_CS"/>
</dbReference>
<dbReference type="PROSITE" id="PS00761">
    <property type="entry name" value="SPASE_I_3"/>
    <property type="match status" value="1"/>
</dbReference>
<dbReference type="Gene3D" id="2.10.109.10">
    <property type="entry name" value="Umud Fragment, subunit A"/>
    <property type="match status" value="1"/>
</dbReference>
<evidence type="ECO:0000259" key="8">
    <source>
        <dbReference type="Pfam" id="PF10502"/>
    </source>
</evidence>
<dbReference type="AlphaFoldDB" id="A0A397U508"/>
<dbReference type="InterPro" id="IPR019533">
    <property type="entry name" value="Peptidase_S26"/>
</dbReference>
<dbReference type="GO" id="GO:0006465">
    <property type="term" value="P:signal peptide processing"/>
    <property type="evidence" value="ECO:0007669"/>
    <property type="project" value="InterPro"/>
</dbReference>
<comment type="caution">
    <text evidence="9">The sequence shown here is derived from an EMBL/GenBank/DDBJ whole genome shotgun (WGS) entry which is preliminary data.</text>
</comment>
<evidence type="ECO:0000256" key="5">
    <source>
        <dbReference type="ARBA" id="ARBA00023136"/>
    </source>
</evidence>
<protein>
    <submittedName>
        <fullName evidence="9">Mitochondrial inner membrane protease subunit 1</fullName>
    </submittedName>
</protein>
<keyword evidence="10" id="KW-1185">Reference proteome</keyword>
<dbReference type="Pfam" id="PF10502">
    <property type="entry name" value="Peptidase_S26"/>
    <property type="match status" value="2"/>
</dbReference>
<dbReference type="InterPro" id="IPR000223">
    <property type="entry name" value="Pept_S26A_signal_pept_1"/>
</dbReference>
<dbReference type="PANTHER" id="PTHR12383">
    <property type="entry name" value="PROTEASE FAMILY S26 MITOCHONDRIAL INNER MEMBRANE PROTEASE-RELATED"/>
    <property type="match status" value="1"/>
</dbReference>
<evidence type="ECO:0000256" key="1">
    <source>
        <dbReference type="ARBA" id="ARBA00004273"/>
    </source>
</evidence>
<evidence type="ECO:0000256" key="4">
    <source>
        <dbReference type="ARBA" id="ARBA00023128"/>
    </source>
</evidence>
<name>A0A397U508_9GLOM</name>
<comment type="similarity">
    <text evidence="6">Belongs to the peptidase S26 family. IMP1 subfamily.</text>
</comment>
<dbReference type="Proteomes" id="UP000266673">
    <property type="component" value="Unassembled WGS sequence"/>
</dbReference>
<dbReference type="SUPFAM" id="SSF51306">
    <property type="entry name" value="LexA/Signal peptidase"/>
    <property type="match status" value="1"/>
</dbReference>
<evidence type="ECO:0000256" key="2">
    <source>
        <dbReference type="ARBA" id="ARBA00022792"/>
    </source>
</evidence>
<keyword evidence="3" id="KW-0378">Hydrolase</keyword>
<evidence type="ECO:0000256" key="6">
    <source>
        <dbReference type="ARBA" id="ARBA00038445"/>
    </source>
</evidence>
<feature type="active site" evidence="7">
    <location>
        <position position="89"/>
    </location>
</feature>
<dbReference type="GO" id="GO:0004252">
    <property type="term" value="F:serine-type endopeptidase activity"/>
    <property type="evidence" value="ECO:0007669"/>
    <property type="project" value="InterPro"/>
</dbReference>
<keyword evidence="2" id="KW-0999">Mitochondrion inner membrane</keyword>
<feature type="domain" description="Peptidase S26" evidence="8">
    <location>
        <begin position="111"/>
        <end position="151"/>
    </location>
</feature>
<dbReference type="GO" id="GO:0006627">
    <property type="term" value="P:protein processing involved in protein targeting to mitochondrion"/>
    <property type="evidence" value="ECO:0007669"/>
    <property type="project" value="TreeGrafter"/>
</dbReference>
<keyword evidence="5" id="KW-0472">Membrane</keyword>
<sequence>MSIFIYISPFARKAVKIFSVGIRAFCTIHITNEYIIEITQCLGPSMLPTLNMVGDFIALERITHRLKLLENGDVVVCVTPTDPWRSVCKRIIGMPGDRVCIDPTTANRRYITVPSGHVWIQGDNMSNSTDSRNYGPVPYALIKGRVFARVWPNPCWVKNGLVSLDVFK</sequence>
<dbReference type="OrthoDB" id="308440at2759"/>
<dbReference type="EMBL" id="QKWP01002247">
    <property type="protein sequence ID" value="RIB04127.1"/>
    <property type="molecule type" value="Genomic_DNA"/>
</dbReference>
<feature type="domain" description="Peptidase S26" evidence="8">
    <location>
        <begin position="22"/>
        <end position="102"/>
    </location>
</feature>
<keyword evidence="4" id="KW-0496">Mitochondrion</keyword>
<proteinExistence type="inferred from homology"/>
<evidence type="ECO:0000313" key="10">
    <source>
        <dbReference type="Proteomes" id="UP000266673"/>
    </source>
</evidence>
<gene>
    <name evidence="9" type="ORF">C2G38_2121360</name>
</gene>
<feature type="active site" evidence="7">
    <location>
        <position position="45"/>
    </location>
</feature>
<accession>A0A397U508</accession>
<evidence type="ECO:0000313" key="9">
    <source>
        <dbReference type="EMBL" id="RIB04127.1"/>
    </source>
</evidence>
<dbReference type="InterPro" id="IPR019757">
    <property type="entry name" value="Pept_S26A_signal_pept_1_Lys-AS"/>
</dbReference>
<reference evidence="9 10" key="1">
    <citation type="submission" date="2018-06" db="EMBL/GenBank/DDBJ databases">
        <title>Comparative genomics reveals the genomic features of Rhizophagus irregularis, R. cerebriforme, R. diaphanum and Gigaspora rosea, and their symbiotic lifestyle signature.</title>
        <authorList>
            <person name="Morin E."/>
            <person name="San Clemente H."/>
            <person name="Chen E.C.H."/>
            <person name="De La Providencia I."/>
            <person name="Hainaut M."/>
            <person name="Kuo A."/>
            <person name="Kohler A."/>
            <person name="Murat C."/>
            <person name="Tang N."/>
            <person name="Roy S."/>
            <person name="Loubradou J."/>
            <person name="Henrissat B."/>
            <person name="Grigoriev I.V."/>
            <person name="Corradi N."/>
            <person name="Roux C."/>
            <person name="Martin F.M."/>
        </authorList>
    </citation>
    <scope>NUCLEOTIDE SEQUENCE [LARGE SCALE GENOMIC DNA]</scope>
    <source>
        <strain evidence="9 10">DAOM 194757</strain>
    </source>
</reference>
<evidence type="ECO:0000256" key="3">
    <source>
        <dbReference type="ARBA" id="ARBA00022801"/>
    </source>
</evidence>
<dbReference type="InterPro" id="IPR036286">
    <property type="entry name" value="LexA/Signal_pep-like_sf"/>
</dbReference>
<dbReference type="PANTHER" id="PTHR12383:SF16">
    <property type="entry name" value="MITOCHONDRIAL INNER MEMBRANE PROTEASE SUBUNIT 1"/>
    <property type="match status" value="1"/>
</dbReference>
<dbReference type="PRINTS" id="PR00727">
    <property type="entry name" value="LEADERPTASE"/>
</dbReference>
<organism evidence="9 10">
    <name type="scientific">Gigaspora rosea</name>
    <dbReference type="NCBI Taxonomy" id="44941"/>
    <lineage>
        <taxon>Eukaryota</taxon>
        <taxon>Fungi</taxon>
        <taxon>Fungi incertae sedis</taxon>
        <taxon>Mucoromycota</taxon>
        <taxon>Glomeromycotina</taxon>
        <taxon>Glomeromycetes</taxon>
        <taxon>Diversisporales</taxon>
        <taxon>Gigasporaceae</taxon>
        <taxon>Gigaspora</taxon>
    </lineage>
</organism>
<dbReference type="InterPro" id="IPR052064">
    <property type="entry name" value="Mito_IMP1_subunit"/>
</dbReference>
<evidence type="ECO:0000256" key="7">
    <source>
        <dbReference type="PIRSR" id="PIRSR600223-1"/>
    </source>
</evidence>
<dbReference type="PROSITE" id="PS00760">
    <property type="entry name" value="SPASE_I_2"/>
    <property type="match status" value="1"/>
</dbReference>
<comment type="subcellular location">
    <subcellularLocation>
        <location evidence="1">Mitochondrion inner membrane</location>
    </subcellularLocation>
</comment>
<dbReference type="STRING" id="44941.A0A397U508"/>
<dbReference type="CDD" id="cd06530">
    <property type="entry name" value="S26_SPase_I"/>
    <property type="match status" value="1"/>
</dbReference>